<dbReference type="InterPro" id="IPR013083">
    <property type="entry name" value="Znf_RING/FYVE/PHD"/>
</dbReference>
<accession>A0A6A5U902</accession>
<feature type="domain" description="RING-type" evidence="6">
    <location>
        <begin position="27"/>
        <end position="68"/>
    </location>
</feature>
<dbReference type="GO" id="GO:0008270">
    <property type="term" value="F:zinc ion binding"/>
    <property type="evidence" value="ECO:0007669"/>
    <property type="project" value="UniProtKB-KW"/>
</dbReference>
<protein>
    <recommendedName>
        <fullName evidence="6">RING-type domain-containing protein</fullName>
    </recommendedName>
</protein>
<evidence type="ECO:0000256" key="1">
    <source>
        <dbReference type="ARBA" id="ARBA00022723"/>
    </source>
</evidence>
<dbReference type="EMBL" id="ML976982">
    <property type="protein sequence ID" value="KAF1960810.1"/>
    <property type="molecule type" value="Genomic_DNA"/>
</dbReference>
<gene>
    <name evidence="7" type="ORF">CC80DRAFT_501067</name>
</gene>
<feature type="region of interest" description="Disordered" evidence="5">
    <location>
        <begin position="272"/>
        <end position="305"/>
    </location>
</feature>
<keyword evidence="3" id="KW-0862">Zinc</keyword>
<dbReference type="PROSITE" id="PS50089">
    <property type="entry name" value="ZF_RING_2"/>
    <property type="match status" value="1"/>
</dbReference>
<feature type="region of interest" description="Disordered" evidence="5">
    <location>
        <begin position="173"/>
        <end position="200"/>
    </location>
</feature>
<evidence type="ECO:0000256" key="2">
    <source>
        <dbReference type="ARBA" id="ARBA00022771"/>
    </source>
</evidence>
<dbReference type="SMART" id="SM00184">
    <property type="entry name" value="RING"/>
    <property type="match status" value="1"/>
</dbReference>
<evidence type="ECO:0000259" key="6">
    <source>
        <dbReference type="PROSITE" id="PS50089"/>
    </source>
</evidence>
<dbReference type="GO" id="GO:0012505">
    <property type="term" value="C:endomembrane system"/>
    <property type="evidence" value="ECO:0007669"/>
    <property type="project" value="TreeGrafter"/>
</dbReference>
<evidence type="ECO:0000256" key="5">
    <source>
        <dbReference type="SAM" id="MobiDB-lite"/>
    </source>
</evidence>
<dbReference type="PANTHER" id="PTHR22763:SF162">
    <property type="entry name" value="TRANSMEMBRANE E3 UBIQUITIN-PROTEIN LIGASE 1"/>
    <property type="match status" value="1"/>
</dbReference>
<dbReference type="Pfam" id="PF13639">
    <property type="entry name" value="zf-RING_2"/>
    <property type="match status" value="1"/>
</dbReference>
<name>A0A6A5U902_9PLEO</name>
<organism evidence="7 8">
    <name type="scientific">Byssothecium circinans</name>
    <dbReference type="NCBI Taxonomy" id="147558"/>
    <lineage>
        <taxon>Eukaryota</taxon>
        <taxon>Fungi</taxon>
        <taxon>Dikarya</taxon>
        <taxon>Ascomycota</taxon>
        <taxon>Pezizomycotina</taxon>
        <taxon>Dothideomycetes</taxon>
        <taxon>Pleosporomycetidae</taxon>
        <taxon>Pleosporales</taxon>
        <taxon>Massarineae</taxon>
        <taxon>Massarinaceae</taxon>
        <taxon>Byssothecium</taxon>
    </lineage>
</organism>
<reference evidence="7" key="1">
    <citation type="journal article" date="2020" name="Stud. Mycol.">
        <title>101 Dothideomycetes genomes: a test case for predicting lifestyles and emergence of pathogens.</title>
        <authorList>
            <person name="Haridas S."/>
            <person name="Albert R."/>
            <person name="Binder M."/>
            <person name="Bloem J."/>
            <person name="Labutti K."/>
            <person name="Salamov A."/>
            <person name="Andreopoulos B."/>
            <person name="Baker S."/>
            <person name="Barry K."/>
            <person name="Bills G."/>
            <person name="Bluhm B."/>
            <person name="Cannon C."/>
            <person name="Castanera R."/>
            <person name="Culley D."/>
            <person name="Daum C."/>
            <person name="Ezra D."/>
            <person name="Gonzalez J."/>
            <person name="Henrissat B."/>
            <person name="Kuo A."/>
            <person name="Liang C."/>
            <person name="Lipzen A."/>
            <person name="Lutzoni F."/>
            <person name="Magnuson J."/>
            <person name="Mondo S."/>
            <person name="Nolan M."/>
            <person name="Ohm R."/>
            <person name="Pangilinan J."/>
            <person name="Park H.-J."/>
            <person name="Ramirez L."/>
            <person name="Alfaro M."/>
            <person name="Sun H."/>
            <person name="Tritt A."/>
            <person name="Yoshinaga Y."/>
            <person name="Zwiers L.-H."/>
            <person name="Turgeon B."/>
            <person name="Goodwin S."/>
            <person name="Spatafora J."/>
            <person name="Crous P."/>
            <person name="Grigoriev I."/>
        </authorList>
    </citation>
    <scope>NUCLEOTIDE SEQUENCE</scope>
    <source>
        <strain evidence="7">CBS 675.92</strain>
    </source>
</reference>
<dbReference type="InterPro" id="IPR001841">
    <property type="entry name" value="Znf_RING"/>
</dbReference>
<dbReference type="Proteomes" id="UP000800035">
    <property type="component" value="Unassembled WGS sequence"/>
</dbReference>
<dbReference type="OrthoDB" id="3800265at2759"/>
<keyword evidence="8" id="KW-1185">Reference proteome</keyword>
<dbReference type="AlphaFoldDB" id="A0A6A5U902"/>
<dbReference type="PANTHER" id="PTHR22763">
    <property type="entry name" value="RING ZINC FINGER PROTEIN"/>
    <property type="match status" value="1"/>
</dbReference>
<evidence type="ECO:0000256" key="3">
    <source>
        <dbReference type="ARBA" id="ARBA00022833"/>
    </source>
</evidence>
<evidence type="ECO:0000313" key="7">
    <source>
        <dbReference type="EMBL" id="KAF1960810.1"/>
    </source>
</evidence>
<evidence type="ECO:0000256" key="4">
    <source>
        <dbReference type="PROSITE-ProRule" id="PRU00175"/>
    </source>
</evidence>
<evidence type="ECO:0000313" key="8">
    <source>
        <dbReference type="Proteomes" id="UP000800035"/>
    </source>
</evidence>
<dbReference type="GO" id="GO:0043161">
    <property type="term" value="P:proteasome-mediated ubiquitin-dependent protein catabolic process"/>
    <property type="evidence" value="ECO:0007669"/>
    <property type="project" value="TreeGrafter"/>
</dbReference>
<keyword evidence="1" id="KW-0479">Metal-binding</keyword>
<dbReference type="GO" id="GO:0061630">
    <property type="term" value="F:ubiquitin protein ligase activity"/>
    <property type="evidence" value="ECO:0007669"/>
    <property type="project" value="TreeGrafter"/>
</dbReference>
<dbReference type="InterPro" id="IPR050731">
    <property type="entry name" value="HRD1_E3_ubiq-ligases"/>
</dbReference>
<proteinExistence type="predicted"/>
<feature type="compositionally biased region" description="Polar residues" evidence="5">
    <location>
        <begin position="294"/>
        <end position="305"/>
    </location>
</feature>
<dbReference type="Gene3D" id="3.30.40.10">
    <property type="entry name" value="Zinc/RING finger domain, C3HC4 (zinc finger)"/>
    <property type="match status" value="1"/>
</dbReference>
<keyword evidence="2 4" id="KW-0863">Zinc-finger</keyword>
<dbReference type="SUPFAM" id="SSF57850">
    <property type="entry name" value="RING/U-box"/>
    <property type="match status" value="1"/>
</dbReference>
<sequence>MIPLPNREAFLETGLAPVPIDTTNSTCPISLEAYRGDDYPVRLPCNHVFGNFCIRKWTESSAQCPLCRTELFLQQTTPEPPSLQFGVWNPPAGSEMPFLQAIIRLLNLEAQGGGPSAPPPSLAMTGSGNEEPGLAEDIEGLHQWENDLATFLLWMLQENEAFFRSIYDEAPPMLSAPGSGNQESEDEGEAEGGGMREDDNIRRNVDNFLQNLGNGAPPMFSAPGFGYQEPEDVGDVDAEGGEMRGAEDFLQNLRNGAPLFRVDVYVVLYRGDADDTQNQANPEEPQSPREADSDFNSTTPIDVQY</sequence>